<feature type="region of interest" description="Disordered" evidence="6">
    <location>
        <begin position="692"/>
        <end position="712"/>
    </location>
</feature>
<feature type="transmembrane region" description="Helical" evidence="7">
    <location>
        <begin position="334"/>
        <end position="352"/>
    </location>
</feature>
<dbReference type="STRING" id="1365950.SAMN05428963_11658"/>
<keyword evidence="4 7" id="KW-1133">Transmembrane helix</keyword>
<accession>A0A1T4T0H5</accession>
<feature type="transmembrane region" description="Helical" evidence="7">
    <location>
        <begin position="468"/>
        <end position="493"/>
    </location>
</feature>
<dbReference type="OrthoDB" id="9790149at2"/>
<dbReference type="NCBIfam" id="TIGR00360">
    <property type="entry name" value="ComEC_N-term"/>
    <property type="match status" value="1"/>
</dbReference>
<protein>
    <submittedName>
        <fullName evidence="10">Competence protein ComEC</fullName>
    </submittedName>
</protein>
<dbReference type="Proteomes" id="UP000190135">
    <property type="component" value="Unassembled WGS sequence"/>
</dbReference>
<dbReference type="InterPro" id="IPR004477">
    <property type="entry name" value="ComEC_N"/>
</dbReference>
<feature type="domain" description="DUF4131" evidence="9">
    <location>
        <begin position="78"/>
        <end position="213"/>
    </location>
</feature>
<dbReference type="InterPro" id="IPR052159">
    <property type="entry name" value="Competence_DNA_uptake"/>
</dbReference>
<gene>
    <name evidence="10" type="ORF">SAMN05428963_11658</name>
</gene>
<evidence type="ECO:0000256" key="5">
    <source>
        <dbReference type="ARBA" id="ARBA00023136"/>
    </source>
</evidence>
<feature type="transmembrane region" description="Helical" evidence="7">
    <location>
        <begin position="78"/>
        <end position="94"/>
    </location>
</feature>
<reference evidence="10 11" key="1">
    <citation type="submission" date="2017-02" db="EMBL/GenBank/DDBJ databases">
        <authorList>
            <person name="Peterson S.W."/>
        </authorList>
    </citation>
    <scope>NUCLEOTIDE SEQUENCE [LARGE SCALE GENOMIC DNA]</scope>
    <source>
        <strain evidence="10 11">USBA 369</strain>
    </source>
</reference>
<evidence type="ECO:0000256" key="4">
    <source>
        <dbReference type="ARBA" id="ARBA00022989"/>
    </source>
</evidence>
<dbReference type="PANTHER" id="PTHR30619">
    <property type="entry name" value="DNA INTERNALIZATION/COMPETENCE PROTEIN COMEC/REC2"/>
    <property type="match status" value="1"/>
</dbReference>
<sequence length="786" mass="84605">MRTAETQRHAAEHRRPIFTRRYAPRGGSSDEEGDGRQGWAAVLGGWMEAESAARSGFFLLPIGLILGVLLTYCGMPRWPYAVSFALAAALLLLSHRLQRPLARTLATLAASMMLGNGLAVHELATVETTVLSGEVTTRIEGKVIWRDRDDRDRVRYRVRVISTERPRLSRPPEEAQILVAAKHSELAVGQTYRGLVRLKPPSGPALPGSYDFAFTPFFEGLGAYGYALGAPEPPTGDAELDLALRLTRLRLAISDHIRSILPDESGGVAAAIVTGERSGISDRVDNWLRQSGLSHLLAISGLHMALVAGFALTLTRAALVAIPGLPLRHPIKKWAAGVALIVAGLYLLISGANVATQRAFVMLAIMLLAVLFDRPAITSRNVALAAMIVVAMTPHAVMTASFQMSFSATIALVGAYGTFTHRSRSSGRRGIAIKASYSVVLFFAGIAISSILASLATAPYSAYHFQRIVPLGLIANLLVLPVFSLWIMPLALLGMVSMPFGLDAMFFRLVGQGLELVFRMAQMVSDTIPTYDTGLVPPLTLLLLTASLLAACLLVSGLRLVAIPLAFTGLIIARTGPPPPELLIFEDGKEIALVDEDGGLSFRKKRPNTFVADQWRKALASGEGATREPGFICDDHVCQGKTRSGLRVFWTDDYKLTGRACDESDVAIVARAINLKVCRSGAALATLKTLRESGSLSVSRDGPKGRALVTPAITNPVSDWNAHRLAPWPERWQRSQSKDDAGPSVPHEEHPSRDTENGGSDASPSKAPGRGNRTPGEPTADQEQDR</sequence>
<organism evidence="10 11">
    <name type="scientific">Consotaella salsifontis</name>
    <dbReference type="NCBI Taxonomy" id="1365950"/>
    <lineage>
        <taxon>Bacteria</taxon>
        <taxon>Pseudomonadati</taxon>
        <taxon>Pseudomonadota</taxon>
        <taxon>Alphaproteobacteria</taxon>
        <taxon>Hyphomicrobiales</taxon>
        <taxon>Aurantimonadaceae</taxon>
        <taxon>Consotaella</taxon>
    </lineage>
</organism>
<dbReference type="InterPro" id="IPR025405">
    <property type="entry name" value="DUF4131"/>
</dbReference>
<feature type="transmembrane region" description="Helical" evidence="7">
    <location>
        <begin position="383"/>
        <end position="416"/>
    </location>
</feature>
<keyword evidence="3 7" id="KW-0812">Transmembrane</keyword>
<dbReference type="Pfam" id="PF03772">
    <property type="entry name" value="Competence"/>
    <property type="match status" value="1"/>
</dbReference>
<evidence type="ECO:0000256" key="2">
    <source>
        <dbReference type="ARBA" id="ARBA00022475"/>
    </source>
</evidence>
<evidence type="ECO:0000259" key="9">
    <source>
        <dbReference type="Pfam" id="PF13567"/>
    </source>
</evidence>
<keyword evidence="11" id="KW-1185">Reference proteome</keyword>
<evidence type="ECO:0000256" key="7">
    <source>
        <dbReference type="SAM" id="Phobius"/>
    </source>
</evidence>
<keyword evidence="5 7" id="KW-0472">Membrane</keyword>
<feature type="transmembrane region" description="Helical" evidence="7">
    <location>
        <begin position="541"/>
        <end position="567"/>
    </location>
</feature>
<comment type="subcellular location">
    <subcellularLocation>
        <location evidence="1">Cell membrane</location>
        <topology evidence="1">Multi-pass membrane protein</topology>
    </subcellularLocation>
</comment>
<dbReference type="AlphaFoldDB" id="A0A1T4T0H5"/>
<proteinExistence type="predicted"/>
<dbReference type="EMBL" id="FUXL01000016">
    <property type="protein sequence ID" value="SKA33688.1"/>
    <property type="molecule type" value="Genomic_DNA"/>
</dbReference>
<evidence type="ECO:0000256" key="6">
    <source>
        <dbReference type="SAM" id="MobiDB-lite"/>
    </source>
</evidence>
<feature type="region of interest" description="Disordered" evidence="6">
    <location>
        <begin position="730"/>
        <end position="786"/>
    </location>
</feature>
<keyword evidence="2" id="KW-1003">Cell membrane</keyword>
<feature type="transmembrane region" description="Helical" evidence="7">
    <location>
        <begin position="437"/>
        <end position="456"/>
    </location>
</feature>
<evidence type="ECO:0000256" key="3">
    <source>
        <dbReference type="ARBA" id="ARBA00022692"/>
    </source>
</evidence>
<evidence type="ECO:0000313" key="11">
    <source>
        <dbReference type="Proteomes" id="UP000190135"/>
    </source>
</evidence>
<dbReference type="PANTHER" id="PTHR30619:SF1">
    <property type="entry name" value="RECOMBINATION PROTEIN 2"/>
    <property type="match status" value="1"/>
</dbReference>
<evidence type="ECO:0000313" key="10">
    <source>
        <dbReference type="EMBL" id="SKA33688.1"/>
    </source>
</evidence>
<dbReference type="Pfam" id="PF13567">
    <property type="entry name" value="DUF4131"/>
    <property type="match status" value="1"/>
</dbReference>
<name>A0A1T4T0H5_9HYPH</name>
<evidence type="ECO:0000259" key="8">
    <source>
        <dbReference type="Pfam" id="PF03772"/>
    </source>
</evidence>
<feature type="transmembrane region" description="Helical" evidence="7">
    <location>
        <begin position="359"/>
        <end position="377"/>
    </location>
</feature>
<feature type="transmembrane region" description="Helical" evidence="7">
    <location>
        <begin position="56"/>
        <end position="72"/>
    </location>
</feature>
<dbReference type="RefSeq" id="WP_078709859.1">
    <property type="nucleotide sequence ID" value="NZ_FUXL01000016.1"/>
</dbReference>
<feature type="domain" description="ComEC/Rec2-related protein" evidence="8">
    <location>
        <begin position="272"/>
        <end position="554"/>
    </location>
</feature>
<evidence type="ECO:0000256" key="1">
    <source>
        <dbReference type="ARBA" id="ARBA00004651"/>
    </source>
</evidence>
<feature type="transmembrane region" description="Helical" evidence="7">
    <location>
        <begin position="296"/>
        <end position="322"/>
    </location>
</feature>
<feature type="compositionally biased region" description="Basic and acidic residues" evidence="6">
    <location>
        <begin position="731"/>
        <end position="756"/>
    </location>
</feature>
<dbReference type="GO" id="GO:0005886">
    <property type="term" value="C:plasma membrane"/>
    <property type="evidence" value="ECO:0007669"/>
    <property type="project" value="UniProtKB-SubCell"/>
</dbReference>